<evidence type="ECO:0000313" key="1">
    <source>
        <dbReference type="EMBL" id="MCL1124860.1"/>
    </source>
</evidence>
<dbReference type="EMBL" id="JAKIKS010000033">
    <property type="protein sequence ID" value="MCL1124860.1"/>
    <property type="molecule type" value="Genomic_DNA"/>
</dbReference>
<name>A0ABT0LBI2_9GAMM</name>
<organism evidence="1 2">
    <name type="scientific">Shewanella surugensis</name>
    <dbReference type="NCBI Taxonomy" id="212020"/>
    <lineage>
        <taxon>Bacteria</taxon>
        <taxon>Pseudomonadati</taxon>
        <taxon>Pseudomonadota</taxon>
        <taxon>Gammaproteobacteria</taxon>
        <taxon>Alteromonadales</taxon>
        <taxon>Shewanellaceae</taxon>
        <taxon>Shewanella</taxon>
    </lineage>
</organism>
<dbReference type="Proteomes" id="UP001203423">
    <property type="component" value="Unassembled WGS sequence"/>
</dbReference>
<comment type="caution">
    <text evidence="1">The sequence shown here is derived from an EMBL/GenBank/DDBJ whole genome shotgun (WGS) entry which is preliminary data.</text>
</comment>
<gene>
    <name evidence="1" type="ORF">L2764_10335</name>
</gene>
<accession>A0ABT0LBI2</accession>
<protein>
    <submittedName>
        <fullName evidence="1">Uncharacterized protein</fullName>
    </submittedName>
</protein>
<reference evidence="1 2" key="1">
    <citation type="submission" date="2022-01" db="EMBL/GenBank/DDBJ databases">
        <title>Whole genome-based taxonomy of the Shewanellaceae.</title>
        <authorList>
            <person name="Martin-Rodriguez A.J."/>
        </authorList>
    </citation>
    <scope>NUCLEOTIDE SEQUENCE [LARGE SCALE GENOMIC DNA]</scope>
    <source>
        <strain evidence="1 2">DSM 17177</strain>
    </source>
</reference>
<evidence type="ECO:0000313" key="2">
    <source>
        <dbReference type="Proteomes" id="UP001203423"/>
    </source>
</evidence>
<keyword evidence="2" id="KW-1185">Reference proteome</keyword>
<dbReference type="RefSeq" id="WP_248940138.1">
    <property type="nucleotide sequence ID" value="NZ_JAKIKS010000033.1"/>
</dbReference>
<sequence>MKIILSLLCGLFFYQIAFMTHAEERKKDYALYSAIYFWYAQLDLGVDPEKHTPTLPSLSAGSYDLSHYINANTTAGAHHILDIAIVSENNTQIQVEVTVEYYYQAPQKESETALPGRYLVQRLTLTQAPFQVVASQNIINELDDFNSRFIPSADRNLIRSLVYQWTDLLDHPYLASARRHMDEIIDMNSLFQGAEMGITDPYQYVLLLEALGHSQSRREIKNMRIIPLENKEDSYQVIFEYQWTVMNSLGERELAQIGVKLSVDIVGKRAVINAYQEQYLPPVTDLGAETRC</sequence>
<proteinExistence type="predicted"/>